<dbReference type="PROSITE" id="PS01121">
    <property type="entry name" value="CASPASE_HIS"/>
    <property type="match status" value="1"/>
</dbReference>
<dbReference type="PROSITE" id="PS50209">
    <property type="entry name" value="CARD"/>
    <property type="match status" value="1"/>
</dbReference>
<dbReference type="InterPro" id="IPR029030">
    <property type="entry name" value="Caspase-like_dom_sf"/>
</dbReference>
<dbReference type="GO" id="GO:0006508">
    <property type="term" value="P:proteolysis"/>
    <property type="evidence" value="ECO:0007669"/>
    <property type="project" value="InterPro"/>
</dbReference>
<feature type="region of interest" description="Disordered" evidence="3">
    <location>
        <begin position="412"/>
        <end position="451"/>
    </location>
</feature>
<dbReference type="PANTHER" id="PTHR47901">
    <property type="entry name" value="CASPASE RECRUITMENT DOMAIN-CONTAINING PROTEIN 18"/>
    <property type="match status" value="1"/>
</dbReference>
<dbReference type="InterPro" id="IPR002138">
    <property type="entry name" value="Pept_C14_p10"/>
</dbReference>
<evidence type="ECO:0000256" key="2">
    <source>
        <dbReference type="RuleBase" id="RU003971"/>
    </source>
</evidence>
<dbReference type="PRINTS" id="PR00376">
    <property type="entry name" value="IL1BCENZYME"/>
</dbReference>
<dbReference type="Gene3D" id="3.40.50.1460">
    <property type="match status" value="1"/>
</dbReference>
<organism evidence="7">
    <name type="scientific">Phallusia mammillata</name>
    <dbReference type="NCBI Taxonomy" id="59560"/>
    <lineage>
        <taxon>Eukaryota</taxon>
        <taxon>Metazoa</taxon>
        <taxon>Chordata</taxon>
        <taxon>Tunicata</taxon>
        <taxon>Ascidiacea</taxon>
        <taxon>Phlebobranchia</taxon>
        <taxon>Ascidiidae</taxon>
        <taxon>Phallusia</taxon>
    </lineage>
</organism>
<dbReference type="InterPro" id="IPR011600">
    <property type="entry name" value="Pept_C14_caspase"/>
</dbReference>
<feature type="domain" description="CARD" evidence="6">
    <location>
        <begin position="1"/>
        <end position="90"/>
    </location>
</feature>
<dbReference type="InterPro" id="IPR015917">
    <property type="entry name" value="Pept_C14A"/>
</dbReference>
<dbReference type="PANTHER" id="PTHR47901:SF7">
    <property type="entry name" value="CASPASE 2"/>
    <property type="match status" value="1"/>
</dbReference>
<evidence type="ECO:0000259" key="4">
    <source>
        <dbReference type="PROSITE" id="PS50207"/>
    </source>
</evidence>
<evidence type="ECO:0000256" key="1">
    <source>
        <dbReference type="ARBA" id="ARBA00010134"/>
    </source>
</evidence>
<dbReference type="EMBL" id="LR783591">
    <property type="protein sequence ID" value="CAB3227789.1"/>
    <property type="molecule type" value="mRNA"/>
</dbReference>
<dbReference type="GO" id="GO:0004197">
    <property type="term" value="F:cysteine-type endopeptidase activity"/>
    <property type="evidence" value="ECO:0007669"/>
    <property type="project" value="InterPro"/>
</dbReference>
<accession>A0A6F9D949</accession>
<dbReference type="InterPro" id="IPR001309">
    <property type="entry name" value="Pept_C14_p20"/>
</dbReference>
<reference evidence="7" key="1">
    <citation type="submission" date="2020-04" db="EMBL/GenBank/DDBJ databases">
        <authorList>
            <person name="Neveu A P."/>
        </authorList>
    </citation>
    <scope>NUCLEOTIDE SEQUENCE</scope>
    <source>
        <tissue evidence="7">Whole embryo</tissue>
    </source>
</reference>
<dbReference type="SUPFAM" id="SSF52129">
    <property type="entry name" value="Caspase-like"/>
    <property type="match status" value="1"/>
</dbReference>
<comment type="similarity">
    <text evidence="1 2">Belongs to the peptidase C14A family.</text>
</comment>
<feature type="domain" description="Caspase family p20" evidence="5">
    <location>
        <begin position="284"/>
        <end position="410"/>
    </location>
</feature>
<sequence length="548" mass="61409">MDPSHRLLLNAHRVQLLKDLDADEVLQILVSKQILNDRLVDRIQSKPTQFDKNVEFLTLLAKRGPAAFSLFVAALNETGQVHLAQLFESEGSSLNDSISARVEATADWTRKDVSAFSFTSPQSCKKQPSNLTPVKTNGLKLRRPIENDSGSLDEKPCCSLSKYQKHDIQQKNCEESMDVVPSPCDALSDLMSTTSFDILHCEAELSQPRSKKSSHITANQSFSTNNTVNPCQSIASHSKTRAKDFLRSCDLADGPTINDMEVQLSSHQFRSIHEIDSYNISQGLKGLALIISIDNFEESACLDNRLGSNIDRCRLELVLRQLGFRVYILLDGTAKEIWGTLMEFATLEDHERLDCMITVVMSHGNNGVFYGRDGKPVFIDPMLELFSNERCKGLQNKPKIFLFQSCRGDKPDKGVDEVDSPAKNSNSTLQAPQSDVYTNPRIGPKPNLAPPIRQNKLPTFSDMLVGYATVQGYTAMRNTKHGSWFIQALVRVLAFHACDKHLLEIMTIVNNMIKSREGYSPSSEFHRCKEMSEFKSSLCKKLYFFPGV</sequence>
<dbReference type="AlphaFoldDB" id="A0A6F9D949"/>
<dbReference type="SUPFAM" id="SSF47986">
    <property type="entry name" value="DEATH domain"/>
    <property type="match status" value="1"/>
</dbReference>
<dbReference type="Gene3D" id="1.10.533.10">
    <property type="entry name" value="Death Domain, Fas"/>
    <property type="match status" value="1"/>
</dbReference>
<evidence type="ECO:0000313" key="7">
    <source>
        <dbReference type="EMBL" id="CAB3227789.1"/>
    </source>
</evidence>
<dbReference type="GO" id="GO:0042981">
    <property type="term" value="P:regulation of apoptotic process"/>
    <property type="evidence" value="ECO:0007669"/>
    <property type="project" value="InterPro"/>
</dbReference>
<gene>
    <name evidence="7" type="primary">Casp2</name>
</gene>
<dbReference type="InterPro" id="IPR016129">
    <property type="entry name" value="Caspase_his_AS"/>
</dbReference>
<dbReference type="PROSITE" id="PS50208">
    <property type="entry name" value="CASPASE_P20"/>
    <property type="match status" value="1"/>
</dbReference>
<dbReference type="CDD" id="cd00032">
    <property type="entry name" value="CASc"/>
    <property type="match status" value="1"/>
</dbReference>
<proteinExistence type="evidence at transcript level"/>
<dbReference type="FunFam" id="3.30.70.1470:FF:000001">
    <property type="entry name" value="Putative caspase-2"/>
    <property type="match status" value="1"/>
</dbReference>
<dbReference type="InterPro" id="IPR002398">
    <property type="entry name" value="Pept_C14"/>
</dbReference>
<dbReference type="InterPro" id="IPR001315">
    <property type="entry name" value="CARD"/>
</dbReference>
<evidence type="ECO:0000256" key="3">
    <source>
        <dbReference type="SAM" id="MobiDB-lite"/>
    </source>
</evidence>
<feature type="compositionally biased region" description="Polar residues" evidence="3">
    <location>
        <begin position="422"/>
        <end position="437"/>
    </location>
</feature>
<dbReference type="InterPro" id="IPR011029">
    <property type="entry name" value="DEATH-like_dom_sf"/>
</dbReference>
<evidence type="ECO:0000259" key="6">
    <source>
        <dbReference type="PROSITE" id="PS50209"/>
    </source>
</evidence>
<name>A0A6F9D949_9ASCI</name>
<protein>
    <submittedName>
        <fullName evidence="7">Caspase-2</fullName>
    </submittedName>
</protein>
<dbReference type="Pfam" id="PF00619">
    <property type="entry name" value="CARD"/>
    <property type="match status" value="1"/>
</dbReference>
<evidence type="ECO:0000259" key="5">
    <source>
        <dbReference type="PROSITE" id="PS50208"/>
    </source>
</evidence>
<dbReference type="SMART" id="SM00114">
    <property type="entry name" value="CARD"/>
    <property type="match status" value="1"/>
</dbReference>
<dbReference type="SMART" id="SM00115">
    <property type="entry name" value="CASc"/>
    <property type="match status" value="1"/>
</dbReference>
<dbReference type="Gene3D" id="3.30.70.1470">
    <property type="entry name" value="Caspase-like"/>
    <property type="match status" value="1"/>
</dbReference>
<dbReference type="PROSITE" id="PS50207">
    <property type="entry name" value="CASPASE_P10"/>
    <property type="match status" value="1"/>
</dbReference>
<dbReference type="Pfam" id="PF00656">
    <property type="entry name" value="Peptidase_C14"/>
    <property type="match status" value="1"/>
</dbReference>
<feature type="domain" description="Caspase family p10" evidence="4">
    <location>
        <begin position="453"/>
        <end position="546"/>
    </location>
</feature>